<organism evidence="1 2">
    <name type="scientific">Panagrolaimus sp. JU765</name>
    <dbReference type="NCBI Taxonomy" id="591449"/>
    <lineage>
        <taxon>Eukaryota</taxon>
        <taxon>Metazoa</taxon>
        <taxon>Ecdysozoa</taxon>
        <taxon>Nematoda</taxon>
        <taxon>Chromadorea</taxon>
        <taxon>Rhabditida</taxon>
        <taxon>Tylenchina</taxon>
        <taxon>Panagrolaimomorpha</taxon>
        <taxon>Panagrolaimoidea</taxon>
        <taxon>Panagrolaimidae</taxon>
        <taxon>Panagrolaimus</taxon>
    </lineage>
</organism>
<dbReference type="WBParaSite" id="JU765_v2.g19659.t1">
    <property type="protein sequence ID" value="JU765_v2.g19659.t1"/>
    <property type="gene ID" value="JU765_v2.g19659"/>
</dbReference>
<sequence length="161" mass="18336">MKQSRIACGFRTPRRSRQNGSNRPDGVFCDVMETIQHDPNTTFYLSNSTNNILPTQFFTNTTDIPYPNLNNTNIIHNMDTTNNPTFTRNDNIQLDSLNNVVNVSNNDYHIEEAIAGLNNASALSIGEKLGFIHIHVQLLVFSFIPKVLHFFQICKSMMQEE</sequence>
<dbReference type="Proteomes" id="UP000887576">
    <property type="component" value="Unplaced"/>
</dbReference>
<reference evidence="2" key="1">
    <citation type="submission" date="2022-11" db="UniProtKB">
        <authorList>
            <consortium name="WormBaseParasite"/>
        </authorList>
    </citation>
    <scope>IDENTIFICATION</scope>
</reference>
<protein>
    <submittedName>
        <fullName evidence="2">Uncharacterized protein</fullName>
    </submittedName>
</protein>
<evidence type="ECO:0000313" key="1">
    <source>
        <dbReference type="Proteomes" id="UP000887576"/>
    </source>
</evidence>
<evidence type="ECO:0000313" key="2">
    <source>
        <dbReference type="WBParaSite" id="JU765_v2.g19659.t1"/>
    </source>
</evidence>
<proteinExistence type="predicted"/>
<accession>A0AC34QUH8</accession>
<name>A0AC34QUH8_9BILA</name>